<keyword evidence="1" id="KW-0812">Transmembrane</keyword>
<dbReference type="EMBL" id="BMDJ01000009">
    <property type="protein sequence ID" value="GGI27697.1"/>
    <property type="molecule type" value="Genomic_DNA"/>
</dbReference>
<feature type="transmembrane region" description="Helical" evidence="1">
    <location>
        <begin position="6"/>
        <end position="24"/>
    </location>
</feature>
<evidence type="ECO:0008006" key="4">
    <source>
        <dbReference type="Google" id="ProtNLM"/>
    </source>
</evidence>
<dbReference type="RefSeq" id="WP_188415741.1">
    <property type="nucleotide sequence ID" value="NZ_BMDJ01000009.1"/>
</dbReference>
<dbReference type="Proteomes" id="UP000645390">
    <property type="component" value="Unassembled WGS sequence"/>
</dbReference>
<evidence type="ECO:0000256" key="1">
    <source>
        <dbReference type="SAM" id="Phobius"/>
    </source>
</evidence>
<accession>A0ABQ2BMJ4</accession>
<comment type="caution">
    <text evidence="2">The sequence shown here is derived from an EMBL/GenBank/DDBJ whole genome shotgun (WGS) entry which is preliminary data.</text>
</comment>
<keyword evidence="1" id="KW-1133">Transmembrane helix</keyword>
<organism evidence="2 3">
    <name type="scientific">Pedobacter mendelii</name>
    <dbReference type="NCBI Taxonomy" id="1908240"/>
    <lineage>
        <taxon>Bacteria</taxon>
        <taxon>Pseudomonadati</taxon>
        <taxon>Bacteroidota</taxon>
        <taxon>Sphingobacteriia</taxon>
        <taxon>Sphingobacteriales</taxon>
        <taxon>Sphingobacteriaceae</taxon>
        <taxon>Pedobacter</taxon>
    </lineage>
</organism>
<protein>
    <recommendedName>
        <fullName evidence="4">YhhN-like protein</fullName>
    </recommendedName>
</protein>
<feature type="transmembrane region" description="Helical" evidence="1">
    <location>
        <begin position="60"/>
        <end position="78"/>
    </location>
</feature>
<proteinExistence type="predicted"/>
<sequence>MSYFLNWVTITELTSLLFGIIFLIRDKSSFWRILILYIFLSAGTEVLGKYWGRIYHTNLAIYNIFIFIELSFITYGFYNFLKDYVNIKLWILVIYIATLIIYLGYFFIYGINSYNAFTVSIMSVVFVVYGLLYFFVLLKDENYVDLKYHAAFWWVGGVIIYYFGGTIANFFDNIIQQKFLGKYITRMIIYNTLNLILHCFWIYSFICRARQRKICQ</sequence>
<feature type="transmembrane region" description="Helical" evidence="1">
    <location>
        <begin position="90"/>
        <end position="111"/>
    </location>
</feature>
<feature type="transmembrane region" description="Helical" evidence="1">
    <location>
        <begin position="150"/>
        <end position="171"/>
    </location>
</feature>
<feature type="transmembrane region" description="Helical" evidence="1">
    <location>
        <begin position="183"/>
        <end position="206"/>
    </location>
</feature>
<feature type="transmembrane region" description="Helical" evidence="1">
    <location>
        <begin position="31"/>
        <end position="48"/>
    </location>
</feature>
<name>A0ABQ2BMJ4_9SPHI</name>
<keyword evidence="1" id="KW-0472">Membrane</keyword>
<evidence type="ECO:0000313" key="3">
    <source>
        <dbReference type="Proteomes" id="UP000645390"/>
    </source>
</evidence>
<keyword evidence="3" id="KW-1185">Reference proteome</keyword>
<feature type="transmembrane region" description="Helical" evidence="1">
    <location>
        <begin position="117"/>
        <end position="138"/>
    </location>
</feature>
<gene>
    <name evidence="2" type="ORF">GCM10008119_28940</name>
</gene>
<reference evidence="3" key="1">
    <citation type="journal article" date="2019" name="Int. J. Syst. Evol. Microbiol.">
        <title>The Global Catalogue of Microorganisms (GCM) 10K type strain sequencing project: providing services to taxonomists for standard genome sequencing and annotation.</title>
        <authorList>
            <consortium name="The Broad Institute Genomics Platform"/>
            <consortium name="The Broad Institute Genome Sequencing Center for Infectious Disease"/>
            <person name="Wu L."/>
            <person name="Ma J."/>
        </authorList>
    </citation>
    <scope>NUCLEOTIDE SEQUENCE [LARGE SCALE GENOMIC DNA]</scope>
    <source>
        <strain evidence="3">CCM 8939</strain>
    </source>
</reference>
<evidence type="ECO:0000313" key="2">
    <source>
        <dbReference type="EMBL" id="GGI27697.1"/>
    </source>
</evidence>